<keyword evidence="3" id="KW-1185">Reference proteome</keyword>
<gene>
    <name evidence="2" type="ORF">VHEMI02300</name>
</gene>
<name>A0A0A1SP96_9HYPO</name>
<dbReference type="SMART" id="SM00320">
    <property type="entry name" value="WD40"/>
    <property type="match status" value="8"/>
</dbReference>
<dbReference type="AlphaFoldDB" id="A0A0A1SP96"/>
<feature type="compositionally biased region" description="Low complexity" evidence="1">
    <location>
        <begin position="833"/>
        <end position="850"/>
    </location>
</feature>
<dbReference type="InterPro" id="IPR001680">
    <property type="entry name" value="WD40_rpt"/>
</dbReference>
<dbReference type="InterPro" id="IPR015943">
    <property type="entry name" value="WD40/YVTN_repeat-like_dom_sf"/>
</dbReference>
<dbReference type="SUPFAM" id="SSF50978">
    <property type="entry name" value="WD40 repeat-like"/>
    <property type="match status" value="2"/>
</dbReference>
<reference evidence="2 3" key="1">
    <citation type="journal article" date="2015" name="Genome Announc.">
        <title>Draft Genome Sequence and Gene Annotation of the Entomopathogenic Fungus Verticillium hemipterigenum.</title>
        <authorList>
            <person name="Horn F."/>
            <person name="Habel A."/>
            <person name="Scharf D.H."/>
            <person name="Dworschak J."/>
            <person name="Brakhage A.A."/>
            <person name="Guthke R."/>
            <person name="Hertweck C."/>
            <person name="Linde J."/>
        </authorList>
    </citation>
    <scope>NUCLEOTIDE SEQUENCE [LARGE SCALE GENOMIC DNA]</scope>
</reference>
<feature type="region of interest" description="Disordered" evidence="1">
    <location>
        <begin position="768"/>
        <end position="919"/>
    </location>
</feature>
<evidence type="ECO:0000313" key="3">
    <source>
        <dbReference type="Proteomes" id="UP000039046"/>
    </source>
</evidence>
<evidence type="ECO:0000256" key="1">
    <source>
        <dbReference type="SAM" id="MobiDB-lite"/>
    </source>
</evidence>
<dbReference type="PANTHER" id="PTHR45589">
    <property type="entry name" value="WD REPEAT DOMAIN 62, ISOFORM G"/>
    <property type="match status" value="1"/>
</dbReference>
<dbReference type="OrthoDB" id="6252103at2759"/>
<dbReference type="PANTHER" id="PTHR45589:SF1">
    <property type="entry name" value="WD REPEAT DOMAIN 62, ISOFORM G"/>
    <property type="match status" value="1"/>
</dbReference>
<protein>
    <submittedName>
        <fullName evidence="2">Uncharacterized protein</fullName>
    </submittedName>
</protein>
<dbReference type="InterPro" id="IPR036322">
    <property type="entry name" value="WD40_repeat_dom_sf"/>
</dbReference>
<feature type="region of interest" description="Disordered" evidence="1">
    <location>
        <begin position="999"/>
        <end position="1023"/>
    </location>
</feature>
<dbReference type="Pfam" id="PF00400">
    <property type="entry name" value="WD40"/>
    <property type="match status" value="1"/>
</dbReference>
<sequence length="1023" mass="111530">MALATPSNGRLKLTPANSPYFGRPSRSPLRAPTLDSHLSLKRVIGTTCRSPTGFSTVSSSFAYVAGASVVVVDVDGTNYCQRFFRARPTAQPIYPMATSQKNPTTPTNTTPKANDSRNRMSAVFRESPLAQQDWTDSPSSKTWTSRERIKAATCVALSGDGRYLAVGETGYAPRVLIFSLQDTSSNIPLVSISEHAYGVNVVAWSPDSQYLASLGTANDGFLYIWKIDQRTGQAKLFQQNRCTSFIKGMVWMGSNLITLGVRHIKFWRIDEANVSPTRAKYGDLGPSTPTVQKSLPGRNVILGSMLDATFTCAAVDSGRIVMCTEAGDVCIMDDDDRQMKVLKVLNVDFSISTITIRDNVVFIGGKNGDFATLDIFDLMDGREDAFLTKASPSGGLVALGFLDNNLVTVDGKQTIDIWTVGHRPGQDEKAAAHITLPGHGEPIVGVHRLTRPNKMDASFLTWSGSGEVLFWDMEGCVKGSVQIPFDKNEIDTYGELGNQLVCVKTLRNGKHLVVGDRLGVLKIIDVDTRESLLDTKAHALYCVNMSIYEDFSRMIMATCGKDRTAQLFYRNSNGDIEHFQTLEFSSRVVQVLVPSEDKIITCCMDRSMQIHDIITKEGSPDVIAAIPSKSISLKGSPTSVVMGPDGRSIFVSLLDRSVCQFDYATGKQLSSFKCVDEGGTETAVLDHLSLGNWPQRDMDFLLCASNTDKSIRIYDANSASFLDREWGHTEAINGVCLIEEDDGAQKVVSVGSDGTVMLWALDLNEQSPRSLSRGSMRRGSISRDPSPVKTAAPGRQTLRRVLSRSELAEFQRPSPEPSGRRSPSRTLRRRTSRLTLNTTAANAKGTTGTLQPSPNSSVIMEDTPSRRRPSDAGVRPSSPPSPKGRVVTRRPSLPAMGMAARKKTSLSNLRSTNAGTGTLNTATEQTCRALRAYRRKLTSTETISAESLAELDQELRLTVAALGDRAVRSKAMDETVLSGLLDEYSERLVKLLDEKLKLTPDIDGDKPVARRGSADDESTSSSS</sequence>
<accession>A0A0A1SP96</accession>
<dbReference type="STRING" id="1531966.A0A0A1SP96"/>
<proteinExistence type="predicted"/>
<dbReference type="InterPro" id="IPR052779">
    <property type="entry name" value="WDR62"/>
</dbReference>
<organism evidence="2 3">
    <name type="scientific">[Torrubiella] hemipterigena</name>
    <dbReference type="NCBI Taxonomy" id="1531966"/>
    <lineage>
        <taxon>Eukaryota</taxon>
        <taxon>Fungi</taxon>
        <taxon>Dikarya</taxon>
        <taxon>Ascomycota</taxon>
        <taxon>Pezizomycotina</taxon>
        <taxon>Sordariomycetes</taxon>
        <taxon>Hypocreomycetidae</taxon>
        <taxon>Hypocreales</taxon>
        <taxon>Clavicipitaceae</taxon>
        <taxon>Clavicipitaceae incertae sedis</taxon>
        <taxon>'Torrubiella' clade</taxon>
    </lineage>
</organism>
<feature type="compositionally biased region" description="Basic and acidic residues" evidence="1">
    <location>
        <begin position="999"/>
        <end position="1014"/>
    </location>
</feature>
<feature type="region of interest" description="Disordered" evidence="1">
    <location>
        <begin position="1"/>
        <end position="32"/>
    </location>
</feature>
<evidence type="ECO:0000313" key="2">
    <source>
        <dbReference type="EMBL" id="CEJ82223.1"/>
    </source>
</evidence>
<feature type="region of interest" description="Disordered" evidence="1">
    <location>
        <begin position="95"/>
        <end position="118"/>
    </location>
</feature>
<dbReference type="HOGENOM" id="CLU_005113_0_0_1"/>
<feature type="compositionally biased region" description="Basic residues" evidence="1">
    <location>
        <begin position="822"/>
        <end position="832"/>
    </location>
</feature>
<feature type="compositionally biased region" description="Low complexity" evidence="1">
    <location>
        <begin position="102"/>
        <end position="111"/>
    </location>
</feature>
<dbReference type="Gene3D" id="2.130.10.10">
    <property type="entry name" value="YVTN repeat-like/Quinoprotein amine dehydrogenase"/>
    <property type="match status" value="3"/>
</dbReference>
<feature type="compositionally biased region" description="Low complexity" evidence="1">
    <location>
        <begin position="768"/>
        <end position="783"/>
    </location>
</feature>
<dbReference type="Proteomes" id="UP000039046">
    <property type="component" value="Unassembled WGS sequence"/>
</dbReference>
<dbReference type="EMBL" id="CDHN01000001">
    <property type="protein sequence ID" value="CEJ82223.1"/>
    <property type="molecule type" value="Genomic_DNA"/>
</dbReference>